<feature type="compositionally biased region" description="Low complexity" evidence="1">
    <location>
        <begin position="242"/>
        <end position="269"/>
    </location>
</feature>
<organism evidence="2">
    <name type="scientific">viral metagenome</name>
    <dbReference type="NCBI Taxonomy" id="1070528"/>
    <lineage>
        <taxon>unclassified sequences</taxon>
        <taxon>metagenomes</taxon>
        <taxon>organismal metagenomes</taxon>
    </lineage>
</organism>
<proteinExistence type="predicted"/>
<reference evidence="2" key="1">
    <citation type="journal article" date="2020" name="Nature">
        <title>Giant virus diversity and host interactions through global metagenomics.</title>
        <authorList>
            <person name="Schulz F."/>
            <person name="Roux S."/>
            <person name="Paez-Espino D."/>
            <person name="Jungbluth S."/>
            <person name="Walsh D.A."/>
            <person name="Denef V.J."/>
            <person name="McMahon K.D."/>
            <person name="Konstantinidis K.T."/>
            <person name="Eloe-Fadrosh E.A."/>
            <person name="Kyrpides N.C."/>
            <person name="Woyke T."/>
        </authorList>
    </citation>
    <scope>NUCLEOTIDE SEQUENCE</scope>
    <source>
        <strain evidence="2">GVMAG-M-3300023179-27</strain>
    </source>
</reference>
<dbReference type="EMBL" id="MN739776">
    <property type="protein sequence ID" value="QHT25941.1"/>
    <property type="molecule type" value="Genomic_DNA"/>
</dbReference>
<sequence>MGSLFSNPAKNQKYYSTQSVQNNIETLLRASGAKLSASTDSFKFTNSLQKRNAFDSYGLTSVSDFDLSSFSEMMGGGNYSLNAPTRQRYAQYENRFSNNAVEQVSIPNLENLLNPDYQQTGGCGCDMPTPESSFNVDMSELRGGYTDTPNLKGGSKNTFSATSSQPIDYSILKGGSNVLSATSPQSSNNLKNGNTVFSATSPIIDVASLIGGKHNSRTSSSSIGLNKNKDSSSDTSDDSSDSSKSGSSSSSKSGSSSSSNNLYGGSSSASATSQLKKKYHSKEYAITTDSDSSNYVINAKQFYSSDSGNLYGSPTNYLRNNKTNHRIH</sequence>
<protein>
    <submittedName>
        <fullName evidence="2">Uncharacterized protein</fullName>
    </submittedName>
</protein>
<name>A0A6C0EBE7_9ZZZZ</name>
<feature type="region of interest" description="Disordered" evidence="1">
    <location>
        <begin position="214"/>
        <end position="269"/>
    </location>
</feature>
<evidence type="ECO:0000256" key="1">
    <source>
        <dbReference type="SAM" id="MobiDB-lite"/>
    </source>
</evidence>
<dbReference type="AlphaFoldDB" id="A0A6C0EBE7"/>
<evidence type="ECO:0000313" key="2">
    <source>
        <dbReference type="EMBL" id="QHT25941.1"/>
    </source>
</evidence>
<accession>A0A6C0EBE7</accession>